<sequence>MASSKKNNECSERLSEAQSSPEHYGFQTESDRDGISIFGPKDIWIDHYTLSRCKDGLIDAVMGSIGITINNMLSHHNEVMLLGHSDDYLPDSGMQVTIAFNHFGEKLVQRMPRCRRGYIHVINNDFTEWEMYAIGGSGEPTINSQGNRYMAPENPFAKEVTKRVDTQQSKWKGWNWRSEGDILLNGAFFVASGEELEVKYEKTYIELMKFITDRLGPDEEVFNILFFL</sequence>
<dbReference type="SMART" id="SM00656">
    <property type="entry name" value="Amb_all"/>
    <property type="match status" value="1"/>
</dbReference>
<dbReference type="UniPathway" id="UPA00545">
    <property type="reaction ID" value="UER00824"/>
</dbReference>
<comment type="similarity">
    <text evidence="4 11">Belongs to the polysaccharide lyase 1 family.</text>
</comment>
<dbReference type="Proteomes" id="UP000008827">
    <property type="component" value="Chromosome 5"/>
</dbReference>
<dbReference type="InterPro" id="IPR018082">
    <property type="entry name" value="AmbAllergen"/>
</dbReference>
<keyword evidence="10 11" id="KW-0456">Lyase</keyword>
<dbReference type="SUPFAM" id="SSF51126">
    <property type="entry name" value="Pectin lyase-like"/>
    <property type="match status" value="1"/>
</dbReference>
<comment type="catalytic activity">
    <reaction evidence="1 11">
        <text>Eliminative cleavage of (1-&gt;4)-alpha-D-galacturonan to give oligosaccharides with 4-deoxy-alpha-D-galact-4-enuronosyl groups at their non-reducing ends.</text>
        <dbReference type="EC" id="4.2.2.2"/>
    </reaction>
</comment>
<dbReference type="EMBL" id="CM000838">
    <property type="protein sequence ID" value="KRH57977.1"/>
    <property type="molecule type" value="Genomic_DNA"/>
</dbReference>
<keyword evidence="16" id="KW-1185">Reference proteome</keyword>
<protein>
    <recommendedName>
        <fullName evidence="5 11">Pectate lyase</fullName>
        <ecNumber evidence="5 11">4.2.2.2</ecNumber>
    </recommendedName>
</protein>
<dbReference type="EnsemblPlants" id="KRH57977">
    <property type="protein sequence ID" value="KRH57977"/>
    <property type="gene ID" value="GLYMA_05G097700"/>
</dbReference>
<dbReference type="OMA" id="LPFRCNE"/>
<dbReference type="Pfam" id="PF00544">
    <property type="entry name" value="Pectate_lyase_4"/>
    <property type="match status" value="1"/>
</dbReference>
<gene>
    <name evidence="14" type="ORF">GLYMA_05G097700</name>
</gene>
<feature type="compositionally biased region" description="Basic and acidic residues" evidence="12">
    <location>
        <begin position="1"/>
        <end position="15"/>
    </location>
</feature>
<evidence type="ECO:0000256" key="8">
    <source>
        <dbReference type="ARBA" id="ARBA00022729"/>
    </source>
</evidence>
<evidence type="ECO:0000313" key="15">
    <source>
        <dbReference type="EnsemblPlants" id="KRH57977"/>
    </source>
</evidence>
<keyword evidence="9 11" id="KW-0106">Calcium</keyword>
<reference evidence="15" key="2">
    <citation type="submission" date="2018-02" db="UniProtKB">
        <authorList>
            <consortium name="EnsemblPlants"/>
        </authorList>
    </citation>
    <scope>IDENTIFICATION</scope>
    <source>
        <strain evidence="15">Williams 82</strain>
    </source>
</reference>
<comment type="pathway">
    <text evidence="3 11">Glycan metabolism; pectin degradation; 2-dehydro-3-deoxy-D-gluconate from pectin: step 2/5.</text>
</comment>
<evidence type="ECO:0000313" key="16">
    <source>
        <dbReference type="Proteomes" id="UP000008827"/>
    </source>
</evidence>
<dbReference type="GO" id="GO:0045490">
    <property type="term" value="P:pectin catabolic process"/>
    <property type="evidence" value="ECO:0007669"/>
    <property type="project" value="UniProtKB-UniPathway"/>
</dbReference>
<dbReference type="InterPro" id="IPR012334">
    <property type="entry name" value="Pectin_lyas_fold"/>
</dbReference>
<dbReference type="InterPro" id="IPR002022">
    <property type="entry name" value="Pec_lyase"/>
</dbReference>
<organism evidence="15">
    <name type="scientific">Glycine max</name>
    <name type="common">Soybean</name>
    <name type="synonym">Glycine hispida</name>
    <dbReference type="NCBI Taxonomy" id="3847"/>
    <lineage>
        <taxon>Eukaryota</taxon>
        <taxon>Viridiplantae</taxon>
        <taxon>Streptophyta</taxon>
        <taxon>Embryophyta</taxon>
        <taxon>Tracheophyta</taxon>
        <taxon>Spermatophyta</taxon>
        <taxon>Magnoliopsida</taxon>
        <taxon>eudicotyledons</taxon>
        <taxon>Gunneridae</taxon>
        <taxon>Pentapetalae</taxon>
        <taxon>rosids</taxon>
        <taxon>fabids</taxon>
        <taxon>Fabales</taxon>
        <taxon>Fabaceae</taxon>
        <taxon>Papilionoideae</taxon>
        <taxon>50 kb inversion clade</taxon>
        <taxon>NPAAA clade</taxon>
        <taxon>indigoferoid/millettioid clade</taxon>
        <taxon>Phaseoleae</taxon>
        <taxon>Glycine</taxon>
        <taxon>Glycine subgen. Soja</taxon>
    </lineage>
</organism>
<evidence type="ECO:0000256" key="2">
    <source>
        <dbReference type="ARBA" id="ARBA00004191"/>
    </source>
</evidence>
<evidence type="ECO:0000313" key="14">
    <source>
        <dbReference type="EMBL" id="KRH57977.1"/>
    </source>
</evidence>
<keyword evidence="8" id="KW-0732">Signal</keyword>
<dbReference type="PaxDb" id="3847-GLYMA05G21081.1"/>
<evidence type="ECO:0000256" key="12">
    <source>
        <dbReference type="SAM" id="MobiDB-lite"/>
    </source>
</evidence>
<evidence type="ECO:0000256" key="9">
    <source>
        <dbReference type="ARBA" id="ARBA00022837"/>
    </source>
</evidence>
<dbReference type="PRINTS" id="PR00807">
    <property type="entry name" value="AMBALLERGEN"/>
</dbReference>
<comment type="subcellular location">
    <subcellularLocation>
        <location evidence="2">Secreted</location>
        <location evidence="2">Cell wall</location>
    </subcellularLocation>
</comment>
<accession>K7KP94</accession>
<dbReference type="Gramene" id="KRH57977">
    <property type="protein sequence ID" value="KRH57977"/>
    <property type="gene ID" value="GLYMA_05G097700"/>
</dbReference>
<proteinExistence type="inferred from homology"/>
<evidence type="ECO:0000256" key="5">
    <source>
        <dbReference type="ARBA" id="ARBA00012272"/>
    </source>
</evidence>
<dbReference type="InterPro" id="IPR045032">
    <property type="entry name" value="PEL"/>
</dbReference>
<evidence type="ECO:0000256" key="1">
    <source>
        <dbReference type="ARBA" id="ARBA00000695"/>
    </source>
</evidence>
<dbReference type="PANTHER" id="PTHR31683">
    <property type="entry name" value="PECTATE LYASE 18-RELATED"/>
    <property type="match status" value="1"/>
</dbReference>
<dbReference type="eggNOG" id="ENOG502QPY9">
    <property type="taxonomic scope" value="Eukaryota"/>
</dbReference>
<feature type="domain" description="Pectate lyase" evidence="13">
    <location>
        <begin position="1"/>
        <end position="155"/>
    </location>
</feature>
<feature type="region of interest" description="Disordered" evidence="12">
    <location>
        <begin position="1"/>
        <end position="28"/>
    </location>
</feature>
<evidence type="ECO:0000256" key="10">
    <source>
        <dbReference type="ARBA" id="ARBA00023239"/>
    </source>
</evidence>
<comment type="cofactor">
    <cofactor evidence="11">
        <name>Ca(2+)</name>
        <dbReference type="ChEBI" id="CHEBI:29108"/>
    </cofactor>
    <text evidence="11">Binds 1 Ca(2+) ion. Required for its activity.</text>
</comment>
<keyword evidence="6" id="KW-0964">Secreted</keyword>
<dbReference type="GO" id="GO:0030570">
    <property type="term" value="F:pectate lyase activity"/>
    <property type="evidence" value="ECO:0000318"/>
    <property type="project" value="GO_Central"/>
</dbReference>
<reference evidence="14" key="3">
    <citation type="submission" date="2018-07" db="EMBL/GenBank/DDBJ databases">
        <title>WGS assembly of Glycine max.</title>
        <authorList>
            <person name="Schmutz J."/>
            <person name="Cannon S."/>
            <person name="Schlueter J."/>
            <person name="Ma J."/>
            <person name="Mitros T."/>
            <person name="Nelson W."/>
            <person name="Hyten D."/>
            <person name="Song Q."/>
            <person name="Thelen J."/>
            <person name="Cheng J."/>
            <person name="Xu D."/>
            <person name="Hellsten U."/>
            <person name="May G."/>
            <person name="Yu Y."/>
            <person name="Sakurai T."/>
            <person name="Umezawa T."/>
            <person name="Bhattacharyya M."/>
            <person name="Sandhu D."/>
            <person name="Valliyodan B."/>
            <person name="Lindquist E."/>
            <person name="Peto M."/>
            <person name="Grant D."/>
            <person name="Shu S."/>
            <person name="Goodstein D."/>
            <person name="Barry K."/>
            <person name="Futrell-Griggs M."/>
            <person name="Abernathy B."/>
            <person name="Du J."/>
            <person name="Tian Z."/>
            <person name="Zhu L."/>
            <person name="Gill N."/>
            <person name="Joshi T."/>
            <person name="Libault M."/>
            <person name="Sethuraman A."/>
            <person name="Zhang X."/>
            <person name="Shinozaki K."/>
            <person name="Nguyen H."/>
            <person name="Wing R."/>
            <person name="Cregan P."/>
            <person name="Specht J."/>
            <person name="Grimwood J."/>
            <person name="Rokhsar D."/>
            <person name="Stacey G."/>
            <person name="Shoemaker R."/>
            <person name="Jackson S."/>
        </authorList>
    </citation>
    <scope>NUCLEOTIDE SEQUENCE</scope>
    <source>
        <tissue evidence="14">Callus</tissue>
    </source>
</reference>
<reference evidence="14 15" key="1">
    <citation type="journal article" date="2010" name="Nature">
        <title>Genome sequence of the palaeopolyploid soybean.</title>
        <authorList>
            <person name="Schmutz J."/>
            <person name="Cannon S.B."/>
            <person name="Schlueter J."/>
            <person name="Ma J."/>
            <person name="Mitros T."/>
            <person name="Nelson W."/>
            <person name="Hyten D.L."/>
            <person name="Song Q."/>
            <person name="Thelen J.J."/>
            <person name="Cheng J."/>
            <person name="Xu D."/>
            <person name="Hellsten U."/>
            <person name="May G.D."/>
            <person name="Yu Y."/>
            <person name="Sakurai T."/>
            <person name="Umezawa T."/>
            <person name="Bhattacharyya M.K."/>
            <person name="Sandhu D."/>
            <person name="Valliyodan B."/>
            <person name="Lindquist E."/>
            <person name="Peto M."/>
            <person name="Grant D."/>
            <person name="Shu S."/>
            <person name="Goodstein D."/>
            <person name="Barry K."/>
            <person name="Futrell-Griggs M."/>
            <person name="Abernathy B."/>
            <person name="Du J."/>
            <person name="Tian Z."/>
            <person name="Zhu L."/>
            <person name="Gill N."/>
            <person name="Joshi T."/>
            <person name="Libault M."/>
            <person name="Sethuraman A."/>
            <person name="Zhang X.-C."/>
            <person name="Shinozaki K."/>
            <person name="Nguyen H.T."/>
            <person name="Wing R.A."/>
            <person name="Cregan P."/>
            <person name="Specht J."/>
            <person name="Grimwood J."/>
            <person name="Rokhsar D."/>
            <person name="Stacey G."/>
            <person name="Shoemaker R.C."/>
            <person name="Jackson S.A."/>
        </authorList>
    </citation>
    <scope>NUCLEOTIDE SEQUENCE [LARGE SCALE GENOMIC DNA]</scope>
    <source>
        <strain evidence="15">cv. Williams 82</strain>
        <tissue evidence="14">Callus</tissue>
    </source>
</reference>
<evidence type="ECO:0000256" key="6">
    <source>
        <dbReference type="ARBA" id="ARBA00022512"/>
    </source>
</evidence>
<dbReference type="Gene3D" id="2.160.20.10">
    <property type="entry name" value="Single-stranded right-handed beta-helix, Pectin lyase-like"/>
    <property type="match status" value="1"/>
</dbReference>
<dbReference type="EC" id="4.2.2.2" evidence="5 11"/>
<dbReference type="PANTHER" id="PTHR31683:SF21">
    <property type="entry name" value="PECTATE LYASE 12-RELATED"/>
    <property type="match status" value="1"/>
</dbReference>
<dbReference type="InParanoid" id="K7KP94"/>
<keyword evidence="7 11" id="KW-0479">Metal-binding</keyword>
<dbReference type="AlphaFoldDB" id="K7KP94"/>
<dbReference type="InterPro" id="IPR011050">
    <property type="entry name" value="Pectin_lyase_fold/virulence"/>
</dbReference>
<evidence type="ECO:0000256" key="3">
    <source>
        <dbReference type="ARBA" id="ARBA00005220"/>
    </source>
</evidence>
<evidence type="ECO:0000256" key="11">
    <source>
        <dbReference type="RuleBase" id="RU361123"/>
    </source>
</evidence>
<evidence type="ECO:0000256" key="7">
    <source>
        <dbReference type="ARBA" id="ARBA00022723"/>
    </source>
</evidence>
<dbReference type="SMR" id="K7KP94"/>
<evidence type="ECO:0000256" key="4">
    <source>
        <dbReference type="ARBA" id="ARBA00010980"/>
    </source>
</evidence>
<name>K7KP94_SOYBN</name>
<evidence type="ECO:0000259" key="13">
    <source>
        <dbReference type="SMART" id="SM00656"/>
    </source>
</evidence>
<dbReference type="GO" id="GO:0046872">
    <property type="term" value="F:metal ion binding"/>
    <property type="evidence" value="ECO:0007669"/>
    <property type="project" value="UniProtKB-KW"/>
</dbReference>
<keyword evidence="6" id="KW-0134">Cell wall</keyword>